<gene>
    <name evidence="8" type="primary">ectA</name>
    <name evidence="11" type="ORF">GGD88_002577</name>
</gene>
<dbReference type="Pfam" id="PF00583">
    <property type="entry name" value="Acetyltransf_1"/>
    <property type="match status" value="1"/>
</dbReference>
<evidence type="ECO:0000256" key="5">
    <source>
        <dbReference type="ARBA" id="ARBA00022679"/>
    </source>
</evidence>
<keyword evidence="5 8" id="KW-0808">Transferase</keyword>
<dbReference type="AlphaFoldDB" id="A0A7W6S0V3"/>
<feature type="compositionally biased region" description="Low complexity" evidence="9">
    <location>
        <begin position="1"/>
        <end position="25"/>
    </location>
</feature>
<evidence type="ECO:0000256" key="3">
    <source>
        <dbReference type="ARBA" id="ARBA00012355"/>
    </source>
</evidence>
<evidence type="ECO:0000256" key="7">
    <source>
        <dbReference type="ARBA" id="ARBA00048924"/>
    </source>
</evidence>
<dbReference type="InterPro" id="IPR016181">
    <property type="entry name" value="Acyl_CoA_acyltransferase"/>
</dbReference>
<feature type="domain" description="N-acetyltransferase" evidence="10">
    <location>
        <begin position="28"/>
        <end position="176"/>
    </location>
</feature>
<evidence type="ECO:0000256" key="8">
    <source>
        <dbReference type="RuleBase" id="RU365045"/>
    </source>
</evidence>
<dbReference type="InterPro" id="IPR012772">
    <property type="entry name" value="Ectoine_EctA"/>
</dbReference>
<dbReference type="EMBL" id="JACIGI010000022">
    <property type="protein sequence ID" value="MBB4286836.1"/>
    <property type="molecule type" value="Genomic_DNA"/>
</dbReference>
<dbReference type="PROSITE" id="PS51186">
    <property type="entry name" value="GNAT"/>
    <property type="match status" value="1"/>
</dbReference>
<dbReference type="RefSeq" id="WP_184436014.1">
    <property type="nucleotide sequence ID" value="NZ_JACIGI010000022.1"/>
</dbReference>
<accession>A0A7W6S0V3</accession>
<evidence type="ECO:0000256" key="6">
    <source>
        <dbReference type="ARBA" id="ARBA00023315"/>
    </source>
</evidence>
<evidence type="ECO:0000313" key="12">
    <source>
        <dbReference type="Proteomes" id="UP000555728"/>
    </source>
</evidence>
<dbReference type="Proteomes" id="UP000555728">
    <property type="component" value="Unassembled WGS sequence"/>
</dbReference>
<evidence type="ECO:0000256" key="1">
    <source>
        <dbReference type="ARBA" id="ARBA00004978"/>
    </source>
</evidence>
<protein>
    <recommendedName>
        <fullName evidence="4 8">L-2,4-diaminobutyric acid acetyltransferase</fullName>
        <shortName evidence="8">DABA acetyltransferase</shortName>
        <ecNumber evidence="3 8">2.3.1.178</ecNumber>
    </recommendedName>
</protein>
<comment type="similarity">
    <text evidence="2 8">Belongs to the acetyltransferase family. EctA subfamily.</text>
</comment>
<name>A0A7W6S0V3_9PROT</name>
<dbReference type="GO" id="GO:0033816">
    <property type="term" value="F:diaminobutyrate acetyltransferase activity"/>
    <property type="evidence" value="ECO:0007669"/>
    <property type="project" value="UniProtKB-EC"/>
</dbReference>
<comment type="function">
    <text evidence="8">Catalyzes the acetylation of L-2,4-diaminobutyrate (DABA) to gamma-N-acetyl-alpha,gamma-diaminobutyric acid (ADABA) with acetyl coenzyme A.</text>
</comment>
<dbReference type="EC" id="2.3.1.178" evidence="3 8"/>
<evidence type="ECO:0000313" key="11">
    <source>
        <dbReference type="EMBL" id="MBB4286836.1"/>
    </source>
</evidence>
<dbReference type="UniPathway" id="UPA00067">
    <property type="reaction ID" value="UER00122"/>
</dbReference>
<evidence type="ECO:0000256" key="4">
    <source>
        <dbReference type="ARBA" id="ARBA00017935"/>
    </source>
</evidence>
<organism evidence="11 12">
    <name type="scientific">Roseospira goensis</name>
    <dbReference type="NCBI Taxonomy" id="391922"/>
    <lineage>
        <taxon>Bacteria</taxon>
        <taxon>Pseudomonadati</taxon>
        <taxon>Pseudomonadota</taxon>
        <taxon>Alphaproteobacteria</taxon>
        <taxon>Rhodospirillales</taxon>
        <taxon>Rhodospirillaceae</taxon>
        <taxon>Roseospira</taxon>
    </lineage>
</organism>
<dbReference type="GO" id="GO:0019491">
    <property type="term" value="P:ectoine biosynthetic process"/>
    <property type="evidence" value="ECO:0007669"/>
    <property type="project" value="UniProtKB-UniPathway"/>
</dbReference>
<evidence type="ECO:0000256" key="9">
    <source>
        <dbReference type="SAM" id="MobiDB-lite"/>
    </source>
</evidence>
<dbReference type="InterPro" id="IPR000182">
    <property type="entry name" value="GNAT_dom"/>
</dbReference>
<dbReference type="NCBIfam" id="TIGR02406">
    <property type="entry name" value="ectoine_EctA"/>
    <property type="match status" value="1"/>
</dbReference>
<dbReference type="Gene3D" id="3.40.630.30">
    <property type="match status" value="1"/>
</dbReference>
<sequence>MTQTSISPIRTPAAARPSAPEAKATPPVRLRRPTGDDGATIWTLARDSGKLDLNSPYAYMMMGHFFPETCVLAEMDNEPVGSVIGFAPPARPNALFVWQVAVSEQARGQGLASRMIEHLLWTAPLKGQARWLEASVTPSNEPSERLFRAIARRHGAPCEVAPLFEEDAFPSPEEADATFEAERLFRIGPLRQAQAA</sequence>
<proteinExistence type="inferred from homology"/>
<feature type="region of interest" description="Disordered" evidence="9">
    <location>
        <begin position="1"/>
        <end position="36"/>
    </location>
</feature>
<reference evidence="11 12" key="1">
    <citation type="submission" date="2020-08" db="EMBL/GenBank/DDBJ databases">
        <title>Genome sequencing of Purple Non-Sulfur Bacteria from various extreme environments.</title>
        <authorList>
            <person name="Mayer M."/>
        </authorList>
    </citation>
    <scope>NUCLEOTIDE SEQUENCE [LARGE SCALE GENOMIC DNA]</scope>
    <source>
        <strain evidence="11 12">JA135</strain>
    </source>
</reference>
<dbReference type="CDD" id="cd04301">
    <property type="entry name" value="NAT_SF"/>
    <property type="match status" value="1"/>
</dbReference>
<keyword evidence="6 8" id="KW-0012">Acyltransferase</keyword>
<comment type="pathway">
    <text evidence="1 8">Amine and polyamine biosynthesis; ectoine biosynthesis; L-ectoine from L-aspartate 4-semialdehyde: step 2/3.</text>
</comment>
<evidence type="ECO:0000256" key="2">
    <source>
        <dbReference type="ARBA" id="ARBA00010712"/>
    </source>
</evidence>
<comment type="caution">
    <text evidence="11">The sequence shown here is derived from an EMBL/GenBank/DDBJ whole genome shotgun (WGS) entry which is preliminary data.</text>
</comment>
<comment type="catalytic activity">
    <reaction evidence="7 8">
        <text>L-2,4-diaminobutanoate + acetyl-CoA = (2S)-4-acetamido-2-aminobutanoate + CoA + H(+)</text>
        <dbReference type="Rhea" id="RHEA:16901"/>
        <dbReference type="ChEBI" id="CHEBI:15378"/>
        <dbReference type="ChEBI" id="CHEBI:57287"/>
        <dbReference type="ChEBI" id="CHEBI:57288"/>
        <dbReference type="ChEBI" id="CHEBI:58761"/>
        <dbReference type="ChEBI" id="CHEBI:58929"/>
        <dbReference type="EC" id="2.3.1.178"/>
    </reaction>
</comment>
<evidence type="ECO:0000259" key="10">
    <source>
        <dbReference type="PROSITE" id="PS51186"/>
    </source>
</evidence>
<dbReference type="SUPFAM" id="SSF55729">
    <property type="entry name" value="Acyl-CoA N-acyltransferases (Nat)"/>
    <property type="match status" value="1"/>
</dbReference>
<keyword evidence="12" id="KW-1185">Reference proteome</keyword>